<comment type="caution">
    <text evidence="3">The sequence shown here is derived from an EMBL/GenBank/DDBJ whole genome shotgun (WGS) entry which is preliminary data.</text>
</comment>
<organism evidence="3 4">
    <name type="scientific">Blastopirellula marina DSM 3645</name>
    <dbReference type="NCBI Taxonomy" id="314230"/>
    <lineage>
        <taxon>Bacteria</taxon>
        <taxon>Pseudomonadati</taxon>
        <taxon>Planctomycetota</taxon>
        <taxon>Planctomycetia</taxon>
        <taxon>Pirellulales</taxon>
        <taxon>Pirellulaceae</taxon>
        <taxon>Blastopirellula</taxon>
    </lineage>
</organism>
<dbReference type="RefSeq" id="WP_002653200.1">
    <property type="nucleotide sequence ID" value="NZ_CH672376.1"/>
</dbReference>
<dbReference type="NCBIfam" id="TIGR04294">
    <property type="entry name" value="pre_pil_HX9DG"/>
    <property type="match status" value="1"/>
</dbReference>
<dbReference type="NCBIfam" id="TIGR02532">
    <property type="entry name" value="IV_pilin_GFxxxE"/>
    <property type="match status" value="1"/>
</dbReference>
<reference evidence="3 4" key="1">
    <citation type="submission" date="2006-02" db="EMBL/GenBank/DDBJ databases">
        <authorList>
            <person name="Amann R."/>
            <person name="Ferriera S."/>
            <person name="Johnson J."/>
            <person name="Kravitz S."/>
            <person name="Halpern A."/>
            <person name="Remington K."/>
            <person name="Beeson K."/>
            <person name="Tran B."/>
            <person name="Rogers Y.-H."/>
            <person name="Friedman R."/>
            <person name="Venter J.C."/>
        </authorList>
    </citation>
    <scope>NUCLEOTIDE SEQUENCE [LARGE SCALE GENOMIC DNA]</scope>
    <source>
        <strain evidence="3 4">DSM 3645</strain>
    </source>
</reference>
<dbReference type="SUPFAM" id="SSF54523">
    <property type="entry name" value="Pili subunits"/>
    <property type="match status" value="1"/>
</dbReference>
<dbReference type="PANTHER" id="PTHR30093">
    <property type="entry name" value="GENERAL SECRETION PATHWAY PROTEIN G"/>
    <property type="match status" value="1"/>
</dbReference>
<name>A3ZY24_9BACT</name>
<dbReference type="InterPro" id="IPR011453">
    <property type="entry name" value="DUF1559"/>
</dbReference>
<feature type="transmembrane region" description="Helical" evidence="1">
    <location>
        <begin position="12"/>
        <end position="37"/>
    </location>
</feature>
<dbReference type="AlphaFoldDB" id="A3ZY24"/>
<accession>A3ZY24</accession>
<proteinExistence type="predicted"/>
<dbReference type="InterPro" id="IPR012902">
    <property type="entry name" value="N_methyl_site"/>
</dbReference>
<dbReference type="PANTHER" id="PTHR30093:SF2">
    <property type="entry name" value="TYPE II SECRETION SYSTEM PROTEIN H"/>
    <property type="match status" value="1"/>
</dbReference>
<evidence type="ECO:0000313" key="3">
    <source>
        <dbReference type="EMBL" id="EAQ78507.1"/>
    </source>
</evidence>
<dbReference type="STRING" id="314230.DSM3645_26529"/>
<dbReference type="Pfam" id="PF07596">
    <property type="entry name" value="SBP_bac_10"/>
    <property type="match status" value="1"/>
</dbReference>
<dbReference type="EMBL" id="AANZ01000020">
    <property type="protein sequence ID" value="EAQ78507.1"/>
    <property type="molecule type" value="Genomic_DNA"/>
</dbReference>
<protein>
    <submittedName>
        <fullName evidence="3">Probable fimbrial protein</fullName>
    </submittedName>
</protein>
<dbReference type="Gene3D" id="3.30.700.10">
    <property type="entry name" value="Glycoprotein, Type 4 Pilin"/>
    <property type="match status" value="1"/>
</dbReference>
<keyword evidence="1" id="KW-0812">Transmembrane</keyword>
<feature type="domain" description="DUF1559" evidence="2">
    <location>
        <begin position="38"/>
        <end position="310"/>
    </location>
</feature>
<dbReference type="Pfam" id="PF07963">
    <property type="entry name" value="N_methyl"/>
    <property type="match status" value="1"/>
</dbReference>
<keyword evidence="1" id="KW-1133">Transmembrane helix</keyword>
<evidence type="ECO:0000313" key="4">
    <source>
        <dbReference type="Proteomes" id="UP000004358"/>
    </source>
</evidence>
<dbReference type="Proteomes" id="UP000004358">
    <property type="component" value="Unassembled WGS sequence"/>
</dbReference>
<dbReference type="HOGENOM" id="CLU_041661_0_0_0"/>
<sequence length="328" mass="36284">MRNDCRSRKQKFGFTLVELLVVIAIIGVLIALLLPAVQQAREAARRMQCTNNLKQIGLGVHNFHDTFGVIPANTFPQRASTSPTPASEWLYSRFSGWVVLLPYIEQGALHDSYNRYQDFEHADNKSVEQNTQPISAYFCPSLRSGEKTDTSFSSARQDRHKGDYAFVGGGELPDGSYSHVHADLNSTKSNGMFVMPRYESSGKLWTKPGQLTFASVTDGLTNTFAVGEKRTQEYRNASNTLIDGVSKTTSDGPQYLWGHFTSRNTASPMNQPILGTWGNNDANFASQHPGGCNFLLGDGSVRFIPETINFDLYNQLAARNSGKPKTLP</sequence>
<evidence type="ECO:0000259" key="2">
    <source>
        <dbReference type="Pfam" id="PF07596"/>
    </source>
</evidence>
<dbReference type="eggNOG" id="COG2165">
    <property type="taxonomic scope" value="Bacteria"/>
</dbReference>
<evidence type="ECO:0000256" key="1">
    <source>
        <dbReference type="SAM" id="Phobius"/>
    </source>
</evidence>
<keyword evidence="1" id="KW-0472">Membrane</keyword>
<gene>
    <name evidence="3" type="ORF">DSM3645_26529</name>
</gene>
<dbReference type="OrthoDB" id="263324at2"/>
<dbReference type="InterPro" id="IPR027558">
    <property type="entry name" value="Pre_pil_HX9DG_C"/>
</dbReference>
<dbReference type="InterPro" id="IPR045584">
    <property type="entry name" value="Pilin-like"/>
</dbReference>